<sequence length="173" mass="20120">MVFIMEKEEFFIREVNLDDAQNLLNFFKKLDNTSEFMLIEPDERKTDKSEQQEIIKNFGKDRQMLICLNTNDIVGFTVISKGIFNRNRHLGSIVLGVKKEYRNKGIAKKLFNEAEIWSRKNGITRLELTVVVKNTSAIMLYLSLGFVITGHRKASLLIQGEMVDEYYMTKKIS</sequence>
<keyword evidence="3" id="KW-1185">Reference proteome</keyword>
<comment type="caution">
    <text evidence="2">The sequence shown here is derived from an EMBL/GenBank/DDBJ whole genome shotgun (WGS) entry which is preliminary data.</text>
</comment>
<dbReference type="PANTHER" id="PTHR43415">
    <property type="entry name" value="SPERMIDINE N(1)-ACETYLTRANSFERASE"/>
    <property type="match status" value="1"/>
</dbReference>
<dbReference type="EMBL" id="SJOI01000001">
    <property type="protein sequence ID" value="TCL02986.1"/>
    <property type="molecule type" value="Genomic_DNA"/>
</dbReference>
<evidence type="ECO:0000259" key="1">
    <source>
        <dbReference type="PROSITE" id="PS51186"/>
    </source>
</evidence>
<dbReference type="GO" id="GO:0016747">
    <property type="term" value="F:acyltransferase activity, transferring groups other than amino-acyl groups"/>
    <property type="evidence" value="ECO:0007669"/>
    <property type="project" value="InterPro"/>
</dbReference>
<dbReference type="SUPFAM" id="SSF55729">
    <property type="entry name" value="Acyl-CoA N-acyltransferases (Nat)"/>
    <property type="match status" value="1"/>
</dbReference>
<organism evidence="2 3">
    <name type="scientific">Sodalis ligni</name>
    <dbReference type="NCBI Taxonomy" id="2697027"/>
    <lineage>
        <taxon>Bacteria</taxon>
        <taxon>Pseudomonadati</taxon>
        <taxon>Pseudomonadota</taxon>
        <taxon>Gammaproteobacteria</taxon>
        <taxon>Enterobacterales</taxon>
        <taxon>Bruguierivoracaceae</taxon>
        <taxon>Sodalis</taxon>
    </lineage>
</organism>
<reference evidence="2 3" key="1">
    <citation type="submission" date="2019-02" db="EMBL/GenBank/DDBJ databases">
        <title>Investigation of anaerobic lignin degradation for improved lignocellulosic biofuels.</title>
        <authorList>
            <person name="Deangelis K."/>
        </authorList>
    </citation>
    <scope>NUCLEOTIDE SEQUENCE [LARGE SCALE GENOMIC DNA]</scope>
    <source>
        <strain evidence="2 3">159R</strain>
    </source>
</reference>
<proteinExistence type="predicted"/>
<dbReference type="InterPro" id="IPR016181">
    <property type="entry name" value="Acyl_CoA_acyltransferase"/>
</dbReference>
<dbReference type="Pfam" id="PF00583">
    <property type="entry name" value="Acetyltransf_1"/>
    <property type="match status" value="1"/>
</dbReference>
<dbReference type="Gene3D" id="3.40.630.30">
    <property type="match status" value="1"/>
</dbReference>
<dbReference type="AlphaFoldDB" id="A0A4R1NED6"/>
<gene>
    <name evidence="2" type="ORF">EZJ58_1026</name>
</gene>
<evidence type="ECO:0000313" key="3">
    <source>
        <dbReference type="Proteomes" id="UP000294555"/>
    </source>
</evidence>
<feature type="domain" description="N-acetyltransferase" evidence="1">
    <location>
        <begin position="10"/>
        <end position="173"/>
    </location>
</feature>
<evidence type="ECO:0000313" key="2">
    <source>
        <dbReference type="EMBL" id="TCL02986.1"/>
    </source>
</evidence>
<keyword evidence="2" id="KW-0808">Transferase</keyword>
<accession>A0A4R1NED6</accession>
<protein>
    <submittedName>
        <fullName evidence="2">RimJ/RimL family protein N-acetyltransferase</fullName>
    </submittedName>
</protein>
<dbReference type="OrthoDB" id="336415at2"/>
<dbReference type="CDD" id="cd04301">
    <property type="entry name" value="NAT_SF"/>
    <property type="match status" value="1"/>
</dbReference>
<dbReference type="Proteomes" id="UP000294555">
    <property type="component" value="Unassembled WGS sequence"/>
</dbReference>
<dbReference type="PROSITE" id="PS51186">
    <property type="entry name" value="GNAT"/>
    <property type="match status" value="1"/>
</dbReference>
<dbReference type="InterPro" id="IPR000182">
    <property type="entry name" value="GNAT_dom"/>
</dbReference>
<name>A0A4R1NED6_9GAMM</name>
<dbReference type="PANTHER" id="PTHR43415:SF3">
    <property type="entry name" value="GNAT-FAMILY ACETYLTRANSFERASE"/>
    <property type="match status" value="1"/>
</dbReference>